<sequence length="227" mass="23635">MKNWKTSAEAILTTGPVVPVIVVNKLEHAVPMAKALVAGGVRVLEVTLRTACAMDAIRAIAKDVPEAIVGAGTVLNPQQLAEVTEAGAQFAIKVTEAGAQFAQFAISPGLTEPLLKAATAGTIPLIPGISTVSELMLGMDYGLKEFKFFPAEANGGTKALQAIAGPFSQVRFCPTGGISPANYRNYLALKSVLCIGGSWLVPADALEAGDYDRITKLAREAVEGAKQ</sequence>
<evidence type="ECO:0000256" key="8">
    <source>
        <dbReference type="ARBA" id="ARBA00023277"/>
    </source>
</evidence>
<dbReference type="GO" id="GO:0008675">
    <property type="term" value="F:2-dehydro-3-deoxy-phosphogluconate aldolase activity"/>
    <property type="evidence" value="ECO:0007669"/>
    <property type="project" value="UniProtKB-EC"/>
</dbReference>
<dbReference type="InterPro" id="IPR013785">
    <property type="entry name" value="Aldolase_TIM"/>
</dbReference>
<dbReference type="InterPro" id="IPR031337">
    <property type="entry name" value="KDPG/KHG_AS_1"/>
</dbReference>
<keyword evidence="7" id="KW-0704">Schiff base</keyword>
<organism evidence="10 11">
    <name type="scientific">Salmonella enterica subsp. enterica serovar Uganda str. R8-3404</name>
    <dbReference type="NCBI Taxonomy" id="913083"/>
    <lineage>
        <taxon>Bacteria</taxon>
        <taxon>Pseudomonadati</taxon>
        <taxon>Pseudomonadota</taxon>
        <taxon>Gammaproteobacteria</taxon>
        <taxon>Enterobacterales</taxon>
        <taxon>Enterobacteriaceae</taxon>
        <taxon>Salmonella</taxon>
    </lineage>
</organism>
<dbReference type="PANTHER" id="PTHR30246">
    <property type="entry name" value="2-KETO-3-DEOXY-6-PHOSPHOGLUCONATE ALDOLASE"/>
    <property type="match status" value="1"/>
</dbReference>
<dbReference type="EC" id="4.1.2.14" evidence="5"/>
<dbReference type="Proteomes" id="UP000003915">
    <property type="component" value="Unassembled WGS sequence"/>
</dbReference>
<evidence type="ECO:0000313" key="10">
    <source>
        <dbReference type="EMBL" id="EHC93083.1"/>
    </source>
</evidence>
<comment type="pathway">
    <text evidence="2">Carbohydrate acid metabolism; 2-dehydro-3-deoxy-D-gluconate degradation; D-glyceraldehyde 3-phosphate and pyruvate from 2-dehydro-3-deoxy-D-gluconate: step 2/2.</text>
</comment>
<evidence type="ECO:0000313" key="11">
    <source>
        <dbReference type="Proteomes" id="UP000003915"/>
    </source>
</evidence>
<comment type="subunit">
    <text evidence="4">Homotrimer.</text>
</comment>
<reference evidence="10 11" key="1">
    <citation type="journal article" date="2011" name="BMC Genomics">
        <title>Genome sequencing reveals diversification of virulence factor content and possible host adaptation in distinct subpopulations of Salmonella enterica.</title>
        <authorList>
            <person name="den Bakker H.C."/>
            <person name="Moreno Switt A.I."/>
            <person name="Govoni G."/>
            <person name="Cummings C.A."/>
            <person name="Ranieri M.L."/>
            <person name="Degoricija L."/>
            <person name="Hoelzer K."/>
            <person name="Rodriguez-Rivera L.D."/>
            <person name="Brown S."/>
            <person name="Bolchacova E."/>
            <person name="Furtado M.R."/>
            <person name="Wiedmann M."/>
        </authorList>
    </citation>
    <scope>NUCLEOTIDE SEQUENCE [LARGE SCALE GENOMIC DNA]</scope>
    <source>
        <strain evidence="10 11">R8-3404</strain>
    </source>
</reference>
<dbReference type="CDD" id="cd00452">
    <property type="entry name" value="KDPG_aldolase"/>
    <property type="match status" value="1"/>
</dbReference>
<dbReference type="Pfam" id="PF01081">
    <property type="entry name" value="Aldolase"/>
    <property type="match status" value="2"/>
</dbReference>
<name>A0A6C8H549_SALET</name>
<dbReference type="PROSITE" id="PS00160">
    <property type="entry name" value="ALDOLASE_KDPG_KHG_2"/>
    <property type="match status" value="1"/>
</dbReference>
<keyword evidence="8" id="KW-0119">Carbohydrate metabolism</keyword>
<gene>
    <name evidence="10" type="ORF">LTSEUGA_1876</name>
</gene>
<evidence type="ECO:0000256" key="3">
    <source>
        <dbReference type="ARBA" id="ARBA00006906"/>
    </source>
</evidence>
<comment type="caution">
    <text evidence="10">The sequence shown here is derived from an EMBL/GenBank/DDBJ whole genome shotgun (WGS) entry which is preliminary data.</text>
</comment>
<comment type="similarity">
    <text evidence="3">Belongs to the KHG/KDPG aldolase family.</text>
</comment>
<comment type="catalytic activity">
    <reaction evidence="1">
        <text>2-dehydro-3-deoxy-6-phospho-D-gluconate = D-glyceraldehyde 3-phosphate + pyruvate</text>
        <dbReference type="Rhea" id="RHEA:17089"/>
        <dbReference type="ChEBI" id="CHEBI:15361"/>
        <dbReference type="ChEBI" id="CHEBI:57569"/>
        <dbReference type="ChEBI" id="CHEBI:59776"/>
        <dbReference type="EC" id="4.1.2.14"/>
    </reaction>
</comment>
<evidence type="ECO:0000256" key="4">
    <source>
        <dbReference type="ARBA" id="ARBA00011233"/>
    </source>
</evidence>
<proteinExistence type="inferred from homology"/>
<evidence type="ECO:0000256" key="1">
    <source>
        <dbReference type="ARBA" id="ARBA00000654"/>
    </source>
</evidence>
<dbReference type="SUPFAM" id="SSF51569">
    <property type="entry name" value="Aldolase"/>
    <property type="match status" value="1"/>
</dbReference>
<accession>A0A6C8H549</accession>
<dbReference type="NCBIfam" id="TIGR01182">
    <property type="entry name" value="eda"/>
    <property type="match status" value="1"/>
</dbReference>
<dbReference type="PROSITE" id="PS00159">
    <property type="entry name" value="ALDOLASE_KDPG_KHG_1"/>
    <property type="match status" value="1"/>
</dbReference>
<evidence type="ECO:0000256" key="6">
    <source>
        <dbReference type="ARBA" id="ARBA00023239"/>
    </source>
</evidence>
<evidence type="ECO:0000256" key="5">
    <source>
        <dbReference type="ARBA" id="ARBA00013063"/>
    </source>
</evidence>
<dbReference type="AlphaFoldDB" id="A0A6C8H549"/>
<dbReference type="InterPro" id="IPR000887">
    <property type="entry name" value="Aldlse_KDPG_KHG"/>
</dbReference>
<protein>
    <recommendedName>
        <fullName evidence="5">2-dehydro-3-deoxy-phosphogluconate aldolase</fullName>
        <ecNumber evidence="5">4.1.2.14</ecNumber>
    </recommendedName>
    <alternativeName>
        <fullName evidence="9">2-keto-3-deoxy-6-phosphogluconate aldolase</fullName>
    </alternativeName>
</protein>
<evidence type="ECO:0000256" key="7">
    <source>
        <dbReference type="ARBA" id="ARBA00023270"/>
    </source>
</evidence>
<keyword evidence="6 10" id="KW-0456">Lyase</keyword>
<dbReference type="InterPro" id="IPR031338">
    <property type="entry name" value="KDPG/KHG_AS_2"/>
</dbReference>
<dbReference type="PANTHER" id="PTHR30246:SF1">
    <property type="entry name" value="2-DEHYDRO-3-DEOXY-6-PHOSPHOGALACTONATE ALDOLASE-RELATED"/>
    <property type="match status" value="1"/>
</dbReference>
<evidence type="ECO:0000256" key="9">
    <source>
        <dbReference type="ARBA" id="ARBA00049796"/>
    </source>
</evidence>
<dbReference type="Gene3D" id="3.20.20.70">
    <property type="entry name" value="Aldolase class I"/>
    <property type="match status" value="1"/>
</dbReference>
<evidence type="ECO:0000256" key="2">
    <source>
        <dbReference type="ARBA" id="ARBA00004736"/>
    </source>
</evidence>
<dbReference type="UniPathway" id="UPA00856">
    <property type="reaction ID" value="UER00829"/>
</dbReference>
<dbReference type="UniPathway" id="UPA00227"/>
<dbReference type="EMBL" id="AFCV01000492">
    <property type="protein sequence ID" value="EHC93083.1"/>
    <property type="molecule type" value="Genomic_DNA"/>
</dbReference>